<reference evidence="2 3" key="1">
    <citation type="submission" date="2018-06" db="EMBL/GenBank/DDBJ databases">
        <title>Comparative genomics reveals the genomic features of Rhizophagus irregularis, R. cerebriforme, R. diaphanum and Gigaspora rosea, and their symbiotic lifestyle signature.</title>
        <authorList>
            <person name="Morin E."/>
            <person name="San Clemente H."/>
            <person name="Chen E.C.H."/>
            <person name="De La Providencia I."/>
            <person name="Hainaut M."/>
            <person name="Kuo A."/>
            <person name="Kohler A."/>
            <person name="Murat C."/>
            <person name="Tang N."/>
            <person name="Roy S."/>
            <person name="Loubradou J."/>
            <person name="Henrissat B."/>
            <person name="Grigoriev I.V."/>
            <person name="Corradi N."/>
            <person name="Roux C."/>
            <person name="Martin F.M."/>
        </authorList>
    </citation>
    <scope>NUCLEOTIDE SEQUENCE [LARGE SCALE GENOMIC DNA]</scope>
    <source>
        <strain evidence="2 3">DAOM 194757</strain>
    </source>
</reference>
<feature type="signal peptide" evidence="1">
    <location>
        <begin position="1"/>
        <end position="22"/>
    </location>
</feature>
<evidence type="ECO:0000313" key="2">
    <source>
        <dbReference type="EMBL" id="RIA99809.1"/>
    </source>
</evidence>
<evidence type="ECO:0008006" key="4">
    <source>
        <dbReference type="Google" id="ProtNLM"/>
    </source>
</evidence>
<dbReference type="OrthoDB" id="2448198at2759"/>
<protein>
    <recommendedName>
        <fullName evidence="4">Secreted protein</fullName>
    </recommendedName>
</protein>
<name>A0A397TQV3_9GLOM</name>
<accession>A0A397TQV3</accession>
<sequence>MKWRAINGLVVLRLLILLVSDSFDSPGGLFQLSWWWTLLIILLKRLNTTDYTKGAIADNCGGFVDISRCSLLRDMQWRAIRTAGGSLWTLLILSKNQKSPQRTTSDS</sequence>
<dbReference type="AlphaFoldDB" id="A0A397TQV3"/>
<keyword evidence="3" id="KW-1185">Reference proteome</keyword>
<comment type="caution">
    <text evidence="2">The sequence shown here is derived from an EMBL/GenBank/DDBJ whole genome shotgun (WGS) entry which is preliminary data.</text>
</comment>
<keyword evidence="1" id="KW-0732">Signal</keyword>
<evidence type="ECO:0000313" key="3">
    <source>
        <dbReference type="Proteomes" id="UP000266673"/>
    </source>
</evidence>
<feature type="chain" id="PRO_5017208112" description="Secreted protein" evidence="1">
    <location>
        <begin position="23"/>
        <end position="107"/>
    </location>
</feature>
<organism evidence="2 3">
    <name type="scientific">Gigaspora rosea</name>
    <dbReference type="NCBI Taxonomy" id="44941"/>
    <lineage>
        <taxon>Eukaryota</taxon>
        <taxon>Fungi</taxon>
        <taxon>Fungi incertae sedis</taxon>
        <taxon>Mucoromycota</taxon>
        <taxon>Glomeromycotina</taxon>
        <taxon>Glomeromycetes</taxon>
        <taxon>Diversisporales</taxon>
        <taxon>Gigasporaceae</taxon>
        <taxon>Gigaspora</taxon>
    </lineage>
</organism>
<gene>
    <name evidence="2" type="ORF">C2G38_2237614</name>
</gene>
<dbReference type="EMBL" id="QKWP01007220">
    <property type="protein sequence ID" value="RIA99809.1"/>
    <property type="molecule type" value="Genomic_DNA"/>
</dbReference>
<proteinExistence type="predicted"/>
<dbReference type="Proteomes" id="UP000266673">
    <property type="component" value="Unassembled WGS sequence"/>
</dbReference>
<evidence type="ECO:0000256" key="1">
    <source>
        <dbReference type="SAM" id="SignalP"/>
    </source>
</evidence>